<reference evidence="3" key="1">
    <citation type="submission" date="2023-03" db="EMBL/GenBank/DDBJ databases">
        <title>Massive genome expansion in bonnet fungi (Mycena s.s.) driven by repeated elements and novel gene families across ecological guilds.</title>
        <authorList>
            <consortium name="Lawrence Berkeley National Laboratory"/>
            <person name="Harder C.B."/>
            <person name="Miyauchi S."/>
            <person name="Viragh M."/>
            <person name="Kuo A."/>
            <person name="Thoen E."/>
            <person name="Andreopoulos B."/>
            <person name="Lu D."/>
            <person name="Skrede I."/>
            <person name="Drula E."/>
            <person name="Henrissat B."/>
            <person name="Morin E."/>
            <person name="Kohler A."/>
            <person name="Barry K."/>
            <person name="LaButti K."/>
            <person name="Morin E."/>
            <person name="Salamov A."/>
            <person name="Lipzen A."/>
            <person name="Mereny Z."/>
            <person name="Hegedus B."/>
            <person name="Baldrian P."/>
            <person name="Stursova M."/>
            <person name="Weitz H."/>
            <person name="Taylor A."/>
            <person name="Grigoriev I.V."/>
            <person name="Nagy L.G."/>
            <person name="Martin F."/>
            <person name="Kauserud H."/>
        </authorList>
    </citation>
    <scope>NUCLEOTIDE SEQUENCE</scope>
    <source>
        <strain evidence="3">CBHHK067</strain>
    </source>
</reference>
<name>A0AAD7DKG1_MYCRO</name>
<evidence type="ECO:0000313" key="4">
    <source>
        <dbReference type="Proteomes" id="UP001221757"/>
    </source>
</evidence>
<proteinExistence type="predicted"/>
<keyword evidence="2" id="KW-0732">Signal</keyword>
<sequence>MALGGLALLIFWTLILQIAHAFKLHNPAGPTLDPKVANAIFALLGILFHQLHSGIDGCKFPELAATSISGASMCKPNMPVQPQCKGWEPTSATLMWWGSKRWRGDANEGSFGGERPVGAWCWERCLGDGQEVGVHVAKKGRGPIQVCGLSAKGEDLQGKTESKPKSKTKNDRPRQTKAST</sequence>
<accession>A0AAD7DKG1</accession>
<gene>
    <name evidence="3" type="ORF">B0H17DRAFT_1132905</name>
</gene>
<feature type="compositionally biased region" description="Basic and acidic residues" evidence="1">
    <location>
        <begin position="152"/>
        <end position="174"/>
    </location>
</feature>
<protein>
    <submittedName>
        <fullName evidence="3">Uncharacterized protein</fullName>
    </submittedName>
</protein>
<comment type="caution">
    <text evidence="3">The sequence shown here is derived from an EMBL/GenBank/DDBJ whole genome shotgun (WGS) entry which is preliminary data.</text>
</comment>
<feature type="region of interest" description="Disordered" evidence="1">
    <location>
        <begin position="150"/>
        <end position="180"/>
    </location>
</feature>
<organism evidence="3 4">
    <name type="scientific">Mycena rosella</name>
    <name type="common">Pink bonnet</name>
    <name type="synonym">Agaricus rosellus</name>
    <dbReference type="NCBI Taxonomy" id="1033263"/>
    <lineage>
        <taxon>Eukaryota</taxon>
        <taxon>Fungi</taxon>
        <taxon>Dikarya</taxon>
        <taxon>Basidiomycota</taxon>
        <taxon>Agaricomycotina</taxon>
        <taxon>Agaricomycetes</taxon>
        <taxon>Agaricomycetidae</taxon>
        <taxon>Agaricales</taxon>
        <taxon>Marasmiineae</taxon>
        <taxon>Mycenaceae</taxon>
        <taxon>Mycena</taxon>
    </lineage>
</organism>
<evidence type="ECO:0000256" key="1">
    <source>
        <dbReference type="SAM" id="MobiDB-lite"/>
    </source>
</evidence>
<feature type="chain" id="PRO_5042008376" evidence="2">
    <location>
        <begin position="22"/>
        <end position="180"/>
    </location>
</feature>
<feature type="signal peptide" evidence="2">
    <location>
        <begin position="1"/>
        <end position="21"/>
    </location>
</feature>
<evidence type="ECO:0000313" key="3">
    <source>
        <dbReference type="EMBL" id="KAJ7692932.1"/>
    </source>
</evidence>
<keyword evidence="4" id="KW-1185">Reference proteome</keyword>
<dbReference type="AlphaFoldDB" id="A0AAD7DKG1"/>
<evidence type="ECO:0000256" key="2">
    <source>
        <dbReference type="SAM" id="SignalP"/>
    </source>
</evidence>
<dbReference type="EMBL" id="JARKIE010000049">
    <property type="protein sequence ID" value="KAJ7692932.1"/>
    <property type="molecule type" value="Genomic_DNA"/>
</dbReference>
<dbReference type="Proteomes" id="UP001221757">
    <property type="component" value="Unassembled WGS sequence"/>
</dbReference>